<feature type="compositionally biased region" description="Polar residues" evidence="6">
    <location>
        <begin position="85"/>
        <end position="94"/>
    </location>
</feature>
<dbReference type="Proteomes" id="UP000076532">
    <property type="component" value="Unassembled WGS sequence"/>
</dbReference>
<evidence type="ECO:0000256" key="3">
    <source>
        <dbReference type="ARBA" id="ARBA00023242"/>
    </source>
</evidence>
<gene>
    <name evidence="8" type="ORF">FIBSPDRAFT_881198</name>
</gene>
<feature type="DNA-binding region" description="Homeobox" evidence="4">
    <location>
        <begin position="257"/>
        <end position="316"/>
    </location>
</feature>
<keyword evidence="9" id="KW-1185">Reference proteome</keyword>
<dbReference type="STRING" id="436010.A0A166XEX0"/>
<feature type="compositionally biased region" description="Polar residues" evidence="6">
    <location>
        <begin position="47"/>
        <end position="60"/>
    </location>
</feature>
<dbReference type="Pfam" id="PF00046">
    <property type="entry name" value="Homeodomain"/>
    <property type="match status" value="1"/>
</dbReference>
<evidence type="ECO:0000256" key="6">
    <source>
        <dbReference type="SAM" id="MobiDB-lite"/>
    </source>
</evidence>
<feature type="region of interest" description="Disordered" evidence="6">
    <location>
        <begin position="308"/>
        <end position="385"/>
    </location>
</feature>
<dbReference type="PROSITE" id="PS00027">
    <property type="entry name" value="HOMEOBOX_1"/>
    <property type="match status" value="1"/>
</dbReference>
<evidence type="ECO:0000313" key="8">
    <source>
        <dbReference type="EMBL" id="KZP34714.1"/>
    </source>
</evidence>
<evidence type="ECO:0000256" key="4">
    <source>
        <dbReference type="PROSITE-ProRule" id="PRU00108"/>
    </source>
</evidence>
<dbReference type="GO" id="GO:0000978">
    <property type="term" value="F:RNA polymerase II cis-regulatory region sequence-specific DNA binding"/>
    <property type="evidence" value="ECO:0007669"/>
    <property type="project" value="TreeGrafter"/>
</dbReference>
<evidence type="ECO:0000259" key="7">
    <source>
        <dbReference type="PROSITE" id="PS50071"/>
    </source>
</evidence>
<name>A0A166XEX0_9AGAM</name>
<keyword evidence="1 4" id="KW-0238">DNA-binding</keyword>
<accession>A0A166XEX0</accession>
<dbReference type="InterPro" id="IPR017970">
    <property type="entry name" value="Homeobox_CS"/>
</dbReference>
<protein>
    <submittedName>
        <fullName evidence="8">Homeobox-domain-containing protein</fullName>
    </submittedName>
</protein>
<dbReference type="EMBL" id="KV417480">
    <property type="protein sequence ID" value="KZP34714.1"/>
    <property type="molecule type" value="Genomic_DNA"/>
</dbReference>
<dbReference type="PROSITE" id="PS50071">
    <property type="entry name" value="HOMEOBOX_2"/>
    <property type="match status" value="1"/>
</dbReference>
<reference evidence="8 9" key="1">
    <citation type="journal article" date="2016" name="Mol. Biol. Evol.">
        <title>Comparative Genomics of Early-Diverging Mushroom-Forming Fungi Provides Insights into the Origins of Lignocellulose Decay Capabilities.</title>
        <authorList>
            <person name="Nagy L.G."/>
            <person name="Riley R."/>
            <person name="Tritt A."/>
            <person name="Adam C."/>
            <person name="Daum C."/>
            <person name="Floudas D."/>
            <person name="Sun H."/>
            <person name="Yadav J.S."/>
            <person name="Pangilinan J."/>
            <person name="Larsson K.H."/>
            <person name="Matsuura K."/>
            <person name="Barry K."/>
            <person name="Labutti K."/>
            <person name="Kuo R."/>
            <person name="Ohm R.A."/>
            <person name="Bhattacharya S.S."/>
            <person name="Shirouzu T."/>
            <person name="Yoshinaga Y."/>
            <person name="Martin F.M."/>
            <person name="Grigoriev I.V."/>
            <person name="Hibbett D.S."/>
        </authorList>
    </citation>
    <scope>NUCLEOTIDE SEQUENCE [LARGE SCALE GENOMIC DNA]</scope>
    <source>
        <strain evidence="8 9">CBS 109695</strain>
    </source>
</reference>
<dbReference type="InterPro" id="IPR001356">
    <property type="entry name" value="HD"/>
</dbReference>
<organism evidence="8 9">
    <name type="scientific">Athelia psychrophila</name>
    <dbReference type="NCBI Taxonomy" id="1759441"/>
    <lineage>
        <taxon>Eukaryota</taxon>
        <taxon>Fungi</taxon>
        <taxon>Dikarya</taxon>
        <taxon>Basidiomycota</taxon>
        <taxon>Agaricomycotina</taxon>
        <taxon>Agaricomycetes</taxon>
        <taxon>Agaricomycetidae</taxon>
        <taxon>Atheliales</taxon>
        <taxon>Atheliaceae</taxon>
        <taxon>Athelia</taxon>
    </lineage>
</organism>
<dbReference type="PANTHER" id="PTHR24324:SF9">
    <property type="entry name" value="HOMEOBOX DOMAIN-CONTAINING PROTEIN"/>
    <property type="match status" value="1"/>
</dbReference>
<keyword evidence="3 4" id="KW-0539">Nucleus</keyword>
<proteinExistence type="predicted"/>
<dbReference type="GO" id="GO:0005634">
    <property type="term" value="C:nucleus"/>
    <property type="evidence" value="ECO:0007669"/>
    <property type="project" value="UniProtKB-SubCell"/>
</dbReference>
<dbReference type="SMART" id="SM00389">
    <property type="entry name" value="HOX"/>
    <property type="match status" value="1"/>
</dbReference>
<feature type="compositionally biased region" description="Polar residues" evidence="6">
    <location>
        <begin position="19"/>
        <end position="33"/>
    </location>
</feature>
<dbReference type="Gene3D" id="1.10.10.60">
    <property type="entry name" value="Homeodomain-like"/>
    <property type="match status" value="1"/>
</dbReference>
<keyword evidence="2 4" id="KW-0371">Homeobox</keyword>
<feature type="domain" description="Homeobox" evidence="7">
    <location>
        <begin position="255"/>
        <end position="315"/>
    </location>
</feature>
<dbReference type="AlphaFoldDB" id="A0A166XEX0"/>
<dbReference type="GO" id="GO:0030154">
    <property type="term" value="P:cell differentiation"/>
    <property type="evidence" value="ECO:0007669"/>
    <property type="project" value="TreeGrafter"/>
</dbReference>
<dbReference type="OrthoDB" id="6159439at2759"/>
<feature type="compositionally biased region" description="Polar residues" evidence="6">
    <location>
        <begin position="316"/>
        <end position="325"/>
    </location>
</feature>
<sequence length="385" mass="42596">MSSPREGYYGSSAGKTRRSPQGQDSQSGGLFQTGQGGRPVLPPISSGFPTSRSPVPSQHQAYYPQPQRVSPGRSDFNAASYGHQWPSNSNSPPQQHAPAFAYYDQPDTRYTGNPYPSTRASPGLADQHEPRRLPPISIGSSGRRDDDWSSSSYVSGGNHVPFDDEIRSPVAGYPPQYPAYHLNQQQAPYSYSQMPSDNTRNVAFPTGYTQSPQTQMGPPVERATTRAKETHPYARYSGTPQTMAYTAEPVAMPAEEVKKKRKRADAAQLKVLNATYQRTAFPSTEERQSLANELGMPPRSVQIWFQNRRQSDRQTSRQNSTTTGPPAQPIFTDPGVDDRSRGRGYSSVSPPTNAADVPYIPRSSRDPHHRARSQEEDKWTSAGRY</sequence>
<dbReference type="InterPro" id="IPR051000">
    <property type="entry name" value="Homeobox_DNA-bind_prot"/>
</dbReference>
<dbReference type="GO" id="GO:0000981">
    <property type="term" value="F:DNA-binding transcription factor activity, RNA polymerase II-specific"/>
    <property type="evidence" value="ECO:0007669"/>
    <property type="project" value="InterPro"/>
</dbReference>
<feature type="compositionally biased region" description="Polar residues" evidence="6">
    <location>
        <begin position="108"/>
        <end position="120"/>
    </location>
</feature>
<dbReference type="PANTHER" id="PTHR24324">
    <property type="entry name" value="HOMEOBOX PROTEIN HHEX"/>
    <property type="match status" value="1"/>
</dbReference>
<feature type="region of interest" description="Disordered" evidence="6">
    <location>
        <begin position="1"/>
        <end position="171"/>
    </location>
</feature>
<evidence type="ECO:0000256" key="2">
    <source>
        <dbReference type="ARBA" id="ARBA00023155"/>
    </source>
</evidence>
<dbReference type="InterPro" id="IPR009057">
    <property type="entry name" value="Homeodomain-like_sf"/>
</dbReference>
<evidence type="ECO:0000256" key="5">
    <source>
        <dbReference type="RuleBase" id="RU000682"/>
    </source>
</evidence>
<evidence type="ECO:0000256" key="1">
    <source>
        <dbReference type="ARBA" id="ARBA00023125"/>
    </source>
</evidence>
<dbReference type="CDD" id="cd00086">
    <property type="entry name" value="homeodomain"/>
    <property type="match status" value="1"/>
</dbReference>
<comment type="subcellular location">
    <subcellularLocation>
        <location evidence="4 5">Nucleus</location>
    </subcellularLocation>
</comment>
<dbReference type="SUPFAM" id="SSF46689">
    <property type="entry name" value="Homeodomain-like"/>
    <property type="match status" value="1"/>
</dbReference>
<evidence type="ECO:0000313" key="9">
    <source>
        <dbReference type="Proteomes" id="UP000076532"/>
    </source>
</evidence>